<organism evidence="1 2">
    <name type="scientific">Hyalomma asiaticum</name>
    <name type="common">Tick</name>
    <dbReference type="NCBI Taxonomy" id="266040"/>
    <lineage>
        <taxon>Eukaryota</taxon>
        <taxon>Metazoa</taxon>
        <taxon>Ecdysozoa</taxon>
        <taxon>Arthropoda</taxon>
        <taxon>Chelicerata</taxon>
        <taxon>Arachnida</taxon>
        <taxon>Acari</taxon>
        <taxon>Parasitiformes</taxon>
        <taxon>Ixodida</taxon>
        <taxon>Ixodoidea</taxon>
        <taxon>Ixodidae</taxon>
        <taxon>Hyalomminae</taxon>
        <taxon>Hyalomma</taxon>
    </lineage>
</organism>
<accession>A0ACB7T3H8</accession>
<gene>
    <name evidence="1" type="ORF">HPB50_017921</name>
</gene>
<name>A0ACB7T3H8_HYAAI</name>
<evidence type="ECO:0000313" key="2">
    <source>
        <dbReference type="Proteomes" id="UP000821845"/>
    </source>
</evidence>
<proteinExistence type="predicted"/>
<evidence type="ECO:0000313" key="1">
    <source>
        <dbReference type="EMBL" id="KAH6941415.1"/>
    </source>
</evidence>
<dbReference type="EMBL" id="CM023491">
    <property type="protein sequence ID" value="KAH6941415.1"/>
    <property type="molecule type" value="Genomic_DNA"/>
</dbReference>
<comment type="caution">
    <text evidence="1">The sequence shown here is derived from an EMBL/GenBank/DDBJ whole genome shotgun (WGS) entry which is preliminary data.</text>
</comment>
<protein>
    <submittedName>
        <fullName evidence="1">Uncharacterized protein</fullName>
    </submittedName>
</protein>
<dbReference type="Proteomes" id="UP000821845">
    <property type="component" value="Chromosome 11"/>
</dbReference>
<reference evidence="1" key="1">
    <citation type="submission" date="2020-05" db="EMBL/GenBank/DDBJ databases">
        <title>Large-scale comparative analyses of tick genomes elucidate their genetic diversity and vector capacities.</title>
        <authorList>
            <person name="Jia N."/>
            <person name="Wang J."/>
            <person name="Shi W."/>
            <person name="Du L."/>
            <person name="Sun Y."/>
            <person name="Zhan W."/>
            <person name="Jiang J."/>
            <person name="Wang Q."/>
            <person name="Zhang B."/>
            <person name="Ji P."/>
            <person name="Sakyi L.B."/>
            <person name="Cui X."/>
            <person name="Yuan T."/>
            <person name="Jiang B."/>
            <person name="Yang W."/>
            <person name="Lam T.T.-Y."/>
            <person name="Chang Q."/>
            <person name="Ding S."/>
            <person name="Wang X."/>
            <person name="Zhu J."/>
            <person name="Ruan X."/>
            <person name="Zhao L."/>
            <person name="Wei J."/>
            <person name="Que T."/>
            <person name="Du C."/>
            <person name="Cheng J."/>
            <person name="Dai P."/>
            <person name="Han X."/>
            <person name="Huang E."/>
            <person name="Gao Y."/>
            <person name="Liu J."/>
            <person name="Shao H."/>
            <person name="Ye R."/>
            <person name="Li L."/>
            <person name="Wei W."/>
            <person name="Wang X."/>
            <person name="Wang C."/>
            <person name="Yang T."/>
            <person name="Huo Q."/>
            <person name="Li W."/>
            <person name="Guo W."/>
            <person name="Chen H."/>
            <person name="Zhou L."/>
            <person name="Ni X."/>
            <person name="Tian J."/>
            <person name="Zhou Y."/>
            <person name="Sheng Y."/>
            <person name="Liu T."/>
            <person name="Pan Y."/>
            <person name="Xia L."/>
            <person name="Li J."/>
            <person name="Zhao F."/>
            <person name="Cao W."/>
        </authorList>
    </citation>
    <scope>NUCLEOTIDE SEQUENCE</scope>
    <source>
        <strain evidence="1">Hyas-2018</strain>
    </source>
</reference>
<keyword evidence="2" id="KW-1185">Reference proteome</keyword>
<sequence length="172" mass="19111">MQESESPLLRDMPLEKLAELADRIAATVAAAAAMTPDNEARHSRLEEKIEQLSASIAAMRTSAPGRSHGNSRSRSRSLSRGNRDVYCWYHAEWGTAAVRTFKVCSREEWREQLTDVLASQSRDPLADPSHGVEHTDSVEEAPSQLEDVRAEPTPGEERRDSGTPRHEAFCAK</sequence>